<dbReference type="AlphaFoldDB" id="A0A6G1KVB1"/>
<accession>A0A6G1KVB1</accession>
<evidence type="ECO:0000313" key="2">
    <source>
        <dbReference type="EMBL" id="KAF2764566.1"/>
    </source>
</evidence>
<evidence type="ECO:0000313" key="3">
    <source>
        <dbReference type="Proteomes" id="UP000799436"/>
    </source>
</evidence>
<organism evidence="2 3">
    <name type="scientific">Teratosphaeria nubilosa</name>
    <dbReference type="NCBI Taxonomy" id="161662"/>
    <lineage>
        <taxon>Eukaryota</taxon>
        <taxon>Fungi</taxon>
        <taxon>Dikarya</taxon>
        <taxon>Ascomycota</taxon>
        <taxon>Pezizomycotina</taxon>
        <taxon>Dothideomycetes</taxon>
        <taxon>Dothideomycetidae</taxon>
        <taxon>Mycosphaerellales</taxon>
        <taxon>Teratosphaeriaceae</taxon>
        <taxon>Teratosphaeria</taxon>
    </lineage>
</organism>
<proteinExistence type="predicted"/>
<keyword evidence="3" id="KW-1185">Reference proteome</keyword>
<protein>
    <recommendedName>
        <fullName evidence="4">MARVEL domain-containing protein</fullName>
    </recommendedName>
</protein>
<evidence type="ECO:0008006" key="4">
    <source>
        <dbReference type="Google" id="ProtNLM"/>
    </source>
</evidence>
<feature type="transmembrane region" description="Helical" evidence="1">
    <location>
        <begin position="131"/>
        <end position="152"/>
    </location>
</feature>
<evidence type="ECO:0000256" key="1">
    <source>
        <dbReference type="SAM" id="Phobius"/>
    </source>
</evidence>
<sequence>MLILPTPLNLSTIYTTEVIMPTISTDKVTLALRILQATCGTLLVALSIVCFTNKSHMPHPNILQSPAFYTTTSGAGAVIAAGLGHGSMRWSRIPIWLVIVLNLVVAAQMGFAFVMSVWLEPCRDYDWNCHLANAKAAFEMIGLVTAVTMVYLDATMWRRQNKQAKKVAGGAGSGAWFGQNVESGRVEQWPGKVYDL</sequence>
<keyword evidence="1" id="KW-1133">Transmembrane helix</keyword>
<gene>
    <name evidence="2" type="ORF">EJ03DRAFT_357987</name>
</gene>
<reference evidence="2" key="1">
    <citation type="journal article" date="2020" name="Stud. Mycol.">
        <title>101 Dothideomycetes genomes: a test case for predicting lifestyles and emergence of pathogens.</title>
        <authorList>
            <person name="Haridas S."/>
            <person name="Albert R."/>
            <person name="Binder M."/>
            <person name="Bloem J."/>
            <person name="Labutti K."/>
            <person name="Salamov A."/>
            <person name="Andreopoulos B."/>
            <person name="Baker S."/>
            <person name="Barry K."/>
            <person name="Bills G."/>
            <person name="Bluhm B."/>
            <person name="Cannon C."/>
            <person name="Castanera R."/>
            <person name="Culley D."/>
            <person name="Daum C."/>
            <person name="Ezra D."/>
            <person name="Gonzalez J."/>
            <person name="Henrissat B."/>
            <person name="Kuo A."/>
            <person name="Liang C."/>
            <person name="Lipzen A."/>
            <person name="Lutzoni F."/>
            <person name="Magnuson J."/>
            <person name="Mondo S."/>
            <person name="Nolan M."/>
            <person name="Ohm R."/>
            <person name="Pangilinan J."/>
            <person name="Park H.-J."/>
            <person name="Ramirez L."/>
            <person name="Alfaro M."/>
            <person name="Sun H."/>
            <person name="Tritt A."/>
            <person name="Yoshinaga Y."/>
            <person name="Zwiers L.-H."/>
            <person name="Turgeon B."/>
            <person name="Goodwin S."/>
            <person name="Spatafora J."/>
            <person name="Crous P."/>
            <person name="Grigoriev I."/>
        </authorList>
    </citation>
    <scope>NUCLEOTIDE SEQUENCE</scope>
    <source>
        <strain evidence="2">CBS 116005</strain>
    </source>
</reference>
<name>A0A6G1KVB1_9PEZI</name>
<feature type="transmembrane region" description="Helical" evidence="1">
    <location>
        <begin position="95"/>
        <end position="119"/>
    </location>
</feature>
<keyword evidence="1" id="KW-0472">Membrane</keyword>
<keyword evidence="1" id="KW-0812">Transmembrane</keyword>
<dbReference type="Proteomes" id="UP000799436">
    <property type="component" value="Unassembled WGS sequence"/>
</dbReference>
<dbReference type="OrthoDB" id="10389128at2759"/>
<feature type="transmembrane region" description="Helical" evidence="1">
    <location>
        <begin position="30"/>
        <end position="51"/>
    </location>
</feature>
<dbReference type="EMBL" id="ML995917">
    <property type="protein sequence ID" value="KAF2764566.1"/>
    <property type="molecule type" value="Genomic_DNA"/>
</dbReference>